<dbReference type="InParanoid" id="B8LU35"/>
<dbReference type="EMBL" id="EQ962652">
    <property type="protein sequence ID" value="EED22507.1"/>
    <property type="molecule type" value="Genomic_DNA"/>
</dbReference>
<dbReference type="VEuPathDB" id="FungiDB:TSTA_060050"/>
<dbReference type="Proteomes" id="UP000001745">
    <property type="component" value="Unassembled WGS sequence"/>
</dbReference>
<dbReference type="eggNOG" id="ENOG502S05V">
    <property type="taxonomic scope" value="Eukaryota"/>
</dbReference>
<keyword evidence="1" id="KW-0812">Transmembrane</keyword>
<organism evidence="2 3">
    <name type="scientific">Talaromyces stipitatus (strain ATCC 10500 / CBS 375.48 / QM 6759 / NRRL 1006)</name>
    <name type="common">Penicillium stipitatum</name>
    <dbReference type="NCBI Taxonomy" id="441959"/>
    <lineage>
        <taxon>Eukaryota</taxon>
        <taxon>Fungi</taxon>
        <taxon>Dikarya</taxon>
        <taxon>Ascomycota</taxon>
        <taxon>Pezizomycotina</taxon>
        <taxon>Eurotiomycetes</taxon>
        <taxon>Eurotiomycetidae</taxon>
        <taxon>Eurotiales</taxon>
        <taxon>Trichocomaceae</taxon>
        <taxon>Talaromyces</taxon>
        <taxon>Talaromyces sect. Talaromyces</taxon>
    </lineage>
</organism>
<feature type="transmembrane region" description="Helical" evidence="1">
    <location>
        <begin position="42"/>
        <end position="64"/>
    </location>
</feature>
<keyword evidence="3" id="KW-1185">Reference proteome</keyword>
<feature type="transmembrane region" description="Helical" evidence="1">
    <location>
        <begin position="84"/>
        <end position="106"/>
    </location>
</feature>
<gene>
    <name evidence="2" type="ORF">TSTA_060050</name>
</gene>
<dbReference type="GeneID" id="8102640"/>
<dbReference type="OrthoDB" id="3254104at2759"/>
<evidence type="ECO:0000256" key="1">
    <source>
        <dbReference type="SAM" id="Phobius"/>
    </source>
</evidence>
<evidence type="ECO:0000313" key="3">
    <source>
        <dbReference type="Proteomes" id="UP000001745"/>
    </source>
</evidence>
<keyword evidence="1" id="KW-0472">Membrane</keyword>
<protein>
    <submittedName>
        <fullName evidence="2">Uncharacterized protein</fullName>
    </submittedName>
</protein>
<dbReference type="OMA" id="QHRKNYV"/>
<reference evidence="3" key="1">
    <citation type="journal article" date="2015" name="Genome Announc.">
        <title>Genome sequence of the AIDS-associated pathogen Penicillium marneffei (ATCC18224) and its near taxonomic relative Talaromyces stipitatus (ATCC10500).</title>
        <authorList>
            <person name="Nierman W.C."/>
            <person name="Fedorova-Abrams N.D."/>
            <person name="Andrianopoulos A."/>
        </authorList>
    </citation>
    <scope>NUCLEOTIDE SEQUENCE [LARGE SCALE GENOMIC DNA]</scope>
    <source>
        <strain evidence="3">ATCC 10500 / CBS 375.48 / QM 6759 / NRRL 1006</strain>
    </source>
</reference>
<keyword evidence="1" id="KW-1133">Transmembrane helix</keyword>
<dbReference type="PhylomeDB" id="B8LU35"/>
<proteinExistence type="predicted"/>
<name>B8LU35_TALSN</name>
<dbReference type="STRING" id="441959.B8LU35"/>
<dbReference type="RefSeq" id="XP_002339894.1">
    <property type="nucleotide sequence ID" value="XM_002339853.1"/>
</dbReference>
<accession>B8LU35</accession>
<feature type="transmembrane region" description="Helical" evidence="1">
    <location>
        <begin position="145"/>
        <end position="170"/>
    </location>
</feature>
<dbReference type="AlphaFoldDB" id="B8LU35"/>
<feature type="transmembrane region" description="Helical" evidence="1">
    <location>
        <begin position="118"/>
        <end position="139"/>
    </location>
</feature>
<dbReference type="HOGENOM" id="CLU_037457_1_1_1"/>
<sequence length="202" mass="23099">MAPILHLHASTPRADTQIVVRTRYMIMLEECDRRIPLSHKTLAAVSQWILLAGYLVIPGTFTSLQRSNLLNGTSARIVQMVKNPPLLAIACICFVFGAAVLVWLAWRWRYNYIWLSQLFRPTIVNSLAGFLTTLVNIYSAQDGDWSIMALLTVILTVVVMVVSATLTAYFRYVILADIEREHEQEMRHAALLRWRTELQQQL</sequence>
<evidence type="ECO:0000313" key="2">
    <source>
        <dbReference type="EMBL" id="EED22507.1"/>
    </source>
</evidence>